<dbReference type="Proteomes" id="UP000036681">
    <property type="component" value="Unplaced"/>
</dbReference>
<protein>
    <submittedName>
        <fullName evidence="2">FHA domain-containing protein</fullName>
    </submittedName>
</protein>
<organism evidence="1 2">
    <name type="scientific">Ascaris lumbricoides</name>
    <name type="common">Giant roundworm</name>
    <dbReference type="NCBI Taxonomy" id="6252"/>
    <lineage>
        <taxon>Eukaryota</taxon>
        <taxon>Metazoa</taxon>
        <taxon>Ecdysozoa</taxon>
        <taxon>Nematoda</taxon>
        <taxon>Chromadorea</taxon>
        <taxon>Rhabditida</taxon>
        <taxon>Spirurina</taxon>
        <taxon>Ascaridomorpha</taxon>
        <taxon>Ascaridoidea</taxon>
        <taxon>Ascarididae</taxon>
        <taxon>Ascaris</taxon>
    </lineage>
</organism>
<name>A0A0M3IBH8_ASCLU</name>
<dbReference type="WBParaSite" id="ALUE_0001507801-mRNA-1">
    <property type="protein sequence ID" value="ALUE_0001507801-mRNA-1"/>
    <property type="gene ID" value="ALUE_0001507801"/>
</dbReference>
<evidence type="ECO:0000313" key="1">
    <source>
        <dbReference type="Proteomes" id="UP000036681"/>
    </source>
</evidence>
<dbReference type="AlphaFoldDB" id="A0A0M3IBH8"/>
<accession>A0A0M3IBH8</accession>
<reference evidence="2" key="1">
    <citation type="submission" date="2017-02" db="UniProtKB">
        <authorList>
            <consortium name="WormBaseParasite"/>
        </authorList>
    </citation>
    <scope>IDENTIFICATION</scope>
</reference>
<sequence length="96" mass="11044">MKVEITGSGMTASISPTQIGLQVSPRNTLRSFVSQHVLKTANGRRRVTTRKLSSVNHQLTMVNGLKIGHFANFHRNFWIFTFQCSIRQIPLRIWEY</sequence>
<evidence type="ECO:0000313" key="2">
    <source>
        <dbReference type="WBParaSite" id="ALUE_0001507801-mRNA-1"/>
    </source>
</evidence>
<proteinExistence type="predicted"/>
<keyword evidence="1" id="KW-1185">Reference proteome</keyword>